<reference evidence="1 4" key="1">
    <citation type="submission" date="2019-10" db="EMBL/GenBank/DDBJ databases">
        <title>Comparative genomics of sulfur disproportionating microorganisms.</title>
        <authorList>
            <person name="Ward L.M."/>
            <person name="Bertran E."/>
            <person name="Johnston D."/>
        </authorList>
    </citation>
    <scope>NUCLEOTIDE SEQUENCE [LARGE SCALE GENOMIC DNA]</scope>
    <source>
        <strain evidence="1 4">DSM 3772</strain>
    </source>
</reference>
<dbReference type="AlphaFoldDB" id="A0A650CUF6"/>
<dbReference type="GeneID" id="42778909"/>
<organism evidence="2 3">
    <name type="scientific">Acidianus ambivalens</name>
    <name type="common">Desulfurolobus ambivalens</name>
    <dbReference type="NCBI Taxonomy" id="2283"/>
    <lineage>
        <taxon>Archaea</taxon>
        <taxon>Thermoproteota</taxon>
        <taxon>Thermoprotei</taxon>
        <taxon>Sulfolobales</taxon>
        <taxon>Sulfolobaceae</taxon>
        <taxon>Acidianus</taxon>
    </lineage>
</organism>
<sequence length="73" mass="8496">MPILELLLYSLWKGKENTGDMTNCLGKLFPKIEIMSRNIKKGVKKMSFPKILIDRRPRVLKVVNFICLDFLAE</sequence>
<dbReference type="Proteomes" id="UP000474054">
    <property type="component" value="Unassembled WGS sequence"/>
</dbReference>
<evidence type="ECO:0000313" key="1">
    <source>
        <dbReference type="EMBL" id="MQL56178.1"/>
    </source>
</evidence>
<proteinExistence type="predicted"/>
<accession>A0A650CUF6</accession>
<name>A0A650CUF6_ACIAM</name>
<dbReference type="Proteomes" id="UP000426328">
    <property type="component" value="Chromosome"/>
</dbReference>
<gene>
    <name evidence="2" type="ORF">D1866_04185</name>
    <name evidence="1" type="ORF">GFB69_10645</name>
</gene>
<evidence type="ECO:0000313" key="3">
    <source>
        <dbReference type="Proteomes" id="UP000426328"/>
    </source>
</evidence>
<evidence type="ECO:0000313" key="2">
    <source>
        <dbReference type="EMBL" id="QGR21282.1"/>
    </source>
</evidence>
<reference evidence="2 3" key="2">
    <citation type="submission" date="2019-10" db="EMBL/GenBank/DDBJ databases">
        <title>Genome Sequences from Six Type Strain Members of the Archaeal Family Sulfolobaceae: Acidianus ambivalens, Acidianus infernus, Metallosphaera prunae, Stygiolobus azoricus, Sulfolobus metallicus, and Sulfurisphaera ohwakuensis.</title>
        <authorList>
            <person name="Counts J.A."/>
            <person name="Kelly R.M."/>
        </authorList>
    </citation>
    <scope>NUCLEOTIDE SEQUENCE [LARGE SCALE GENOMIC DNA]</scope>
    <source>
        <strain evidence="2 3">LEI 10</strain>
    </source>
</reference>
<dbReference type="EMBL" id="WHYS01000002">
    <property type="protein sequence ID" value="MQL56178.1"/>
    <property type="molecule type" value="Genomic_DNA"/>
</dbReference>
<dbReference type="KEGG" id="aamb:D1866_04185"/>
<dbReference type="RefSeq" id="WP_152942630.1">
    <property type="nucleotide sequence ID" value="NZ_CP045482.1"/>
</dbReference>
<protein>
    <submittedName>
        <fullName evidence="2">Uncharacterized protein</fullName>
    </submittedName>
</protein>
<evidence type="ECO:0000313" key="4">
    <source>
        <dbReference type="Proteomes" id="UP000474054"/>
    </source>
</evidence>
<dbReference type="EMBL" id="CP045482">
    <property type="protein sequence ID" value="QGR21282.1"/>
    <property type="molecule type" value="Genomic_DNA"/>
</dbReference>
<keyword evidence="3" id="KW-1185">Reference proteome</keyword>